<dbReference type="Proteomes" id="UP000288216">
    <property type="component" value="Unassembled WGS sequence"/>
</dbReference>
<dbReference type="EC" id="2.8.2.20" evidence="3 6"/>
<protein>
    <recommendedName>
        <fullName evidence="3 6">Protein-tyrosine sulfotransferase</fullName>
        <ecNumber evidence="3 6">2.8.2.20</ecNumber>
    </recommendedName>
</protein>
<evidence type="ECO:0000313" key="8">
    <source>
        <dbReference type="Proteomes" id="UP000288216"/>
    </source>
</evidence>
<evidence type="ECO:0000256" key="1">
    <source>
        <dbReference type="ARBA" id="ARBA00003886"/>
    </source>
</evidence>
<proteinExistence type="inferred from homology"/>
<dbReference type="Gene3D" id="3.40.50.300">
    <property type="entry name" value="P-loop containing nucleotide triphosphate hydrolases"/>
    <property type="match status" value="1"/>
</dbReference>
<evidence type="ECO:0000256" key="6">
    <source>
        <dbReference type="RuleBase" id="RU365018"/>
    </source>
</evidence>
<evidence type="ECO:0000313" key="7">
    <source>
        <dbReference type="EMBL" id="GCB67176.1"/>
    </source>
</evidence>
<dbReference type="EMBL" id="BFAA01005746">
    <property type="protein sequence ID" value="GCB67176.1"/>
    <property type="molecule type" value="Genomic_DNA"/>
</dbReference>
<organism evidence="7 8">
    <name type="scientific">Scyliorhinus torazame</name>
    <name type="common">Cloudy catshark</name>
    <name type="synonym">Catulus torazame</name>
    <dbReference type="NCBI Taxonomy" id="75743"/>
    <lineage>
        <taxon>Eukaryota</taxon>
        <taxon>Metazoa</taxon>
        <taxon>Chordata</taxon>
        <taxon>Craniata</taxon>
        <taxon>Vertebrata</taxon>
        <taxon>Chondrichthyes</taxon>
        <taxon>Elasmobranchii</taxon>
        <taxon>Galeomorphii</taxon>
        <taxon>Galeoidea</taxon>
        <taxon>Carcharhiniformes</taxon>
        <taxon>Scyliorhinidae</taxon>
        <taxon>Scyliorhinus</taxon>
    </lineage>
</organism>
<feature type="non-terminal residue" evidence="7">
    <location>
        <position position="1"/>
    </location>
</feature>
<dbReference type="GO" id="GO:0008476">
    <property type="term" value="F:protein-tyrosine sulfotransferase activity"/>
    <property type="evidence" value="ECO:0007669"/>
    <property type="project" value="UniProtKB-EC"/>
</dbReference>
<keyword evidence="4 6" id="KW-0808">Transferase</keyword>
<gene>
    <name evidence="7" type="ORF">scyTo_0012110</name>
</gene>
<dbReference type="InterPro" id="IPR026634">
    <property type="entry name" value="TPST-like"/>
</dbReference>
<dbReference type="GO" id="GO:0005794">
    <property type="term" value="C:Golgi apparatus"/>
    <property type="evidence" value="ECO:0007669"/>
    <property type="project" value="TreeGrafter"/>
</dbReference>
<dbReference type="PANTHER" id="PTHR12788">
    <property type="entry name" value="PROTEIN-TYROSINE SULFOTRANSFERASE 2"/>
    <property type="match status" value="1"/>
</dbReference>
<dbReference type="STRING" id="75743.A0A401P238"/>
<reference evidence="7 8" key="1">
    <citation type="journal article" date="2018" name="Nat. Ecol. Evol.">
        <title>Shark genomes provide insights into elasmobranch evolution and the origin of vertebrates.</title>
        <authorList>
            <person name="Hara Y"/>
            <person name="Yamaguchi K"/>
            <person name="Onimaru K"/>
            <person name="Kadota M"/>
            <person name="Koyanagi M"/>
            <person name="Keeley SD"/>
            <person name="Tatsumi K"/>
            <person name="Tanaka K"/>
            <person name="Motone F"/>
            <person name="Kageyama Y"/>
            <person name="Nozu R"/>
            <person name="Adachi N"/>
            <person name="Nishimura O"/>
            <person name="Nakagawa R"/>
            <person name="Tanegashima C"/>
            <person name="Kiyatake I"/>
            <person name="Matsumoto R"/>
            <person name="Murakumo K"/>
            <person name="Nishida K"/>
            <person name="Terakita A"/>
            <person name="Kuratani S"/>
            <person name="Sato K"/>
            <person name="Hyodo S Kuraku.S."/>
        </authorList>
    </citation>
    <scope>NUCLEOTIDE SEQUENCE [LARGE SCALE GENOMIC DNA]</scope>
</reference>
<sequence length="105" mass="12034">VERSTDQVIKPVNIEALSKWVGKIPHEVVREMPVIAPMLAKLGYDPYANPPNYGKPDPAVIENTKRVIKGDFQLPEFLKDQSQIQKGKYRKGMEESKMFHKKVRS</sequence>
<comment type="similarity">
    <text evidence="2 6">Belongs to the protein sulfotransferase family.</text>
</comment>
<evidence type="ECO:0000256" key="4">
    <source>
        <dbReference type="ARBA" id="ARBA00022679"/>
    </source>
</evidence>
<dbReference type="AlphaFoldDB" id="A0A401P238"/>
<dbReference type="PANTHER" id="PTHR12788:SF4">
    <property type="entry name" value="PROTEIN-TYROSINE SULFOTRANSFERASE 1"/>
    <property type="match status" value="1"/>
</dbReference>
<comment type="catalytic activity">
    <reaction evidence="5 6">
        <text>L-tyrosyl-[protein] + 3'-phosphoadenylyl sulfate = O-sulfo-L-tyrosine-[protein] + adenosine 3',5'-bisphosphate + H(+)</text>
        <dbReference type="Rhea" id="RHEA:16801"/>
        <dbReference type="Rhea" id="RHEA-COMP:10136"/>
        <dbReference type="Rhea" id="RHEA-COMP:11688"/>
        <dbReference type="ChEBI" id="CHEBI:15378"/>
        <dbReference type="ChEBI" id="CHEBI:46858"/>
        <dbReference type="ChEBI" id="CHEBI:58339"/>
        <dbReference type="ChEBI" id="CHEBI:58343"/>
        <dbReference type="ChEBI" id="CHEBI:65286"/>
        <dbReference type="EC" id="2.8.2.20"/>
    </reaction>
</comment>
<dbReference type="OrthoDB" id="545675at2759"/>
<dbReference type="InterPro" id="IPR027417">
    <property type="entry name" value="P-loop_NTPase"/>
</dbReference>
<keyword evidence="8" id="KW-1185">Reference proteome</keyword>
<accession>A0A401P238</accession>
<comment type="caution">
    <text evidence="7">The sequence shown here is derived from an EMBL/GenBank/DDBJ whole genome shotgun (WGS) entry which is preliminary data.</text>
</comment>
<evidence type="ECO:0000256" key="3">
    <source>
        <dbReference type="ARBA" id="ARBA00013262"/>
    </source>
</evidence>
<evidence type="ECO:0000256" key="5">
    <source>
        <dbReference type="ARBA" id="ARBA00048460"/>
    </source>
</evidence>
<evidence type="ECO:0000256" key="2">
    <source>
        <dbReference type="ARBA" id="ARBA00009988"/>
    </source>
</evidence>
<comment type="function">
    <text evidence="1 6">Catalyzes the O-sulfation of tyrosine residues within acidic motifs of polypeptides, using 3'-phosphoadenylyl sulfate (PAPS) as cosubstrate.</text>
</comment>
<name>A0A401P238_SCYTO</name>